<dbReference type="InterPro" id="IPR011041">
    <property type="entry name" value="Quinoprot_gluc/sorb_DH_b-prop"/>
</dbReference>
<evidence type="ECO:0000256" key="1">
    <source>
        <dbReference type="SAM" id="SignalP"/>
    </source>
</evidence>
<dbReference type="InterPro" id="IPR011042">
    <property type="entry name" value="6-blade_b-propeller_TolB-like"/>
</dbReference>
<dbReference type="RefSeq" id="WP_103966439.1">
    <property type="nucleotide sequence ID" value="NZ_FNUX01000011.1"/>
</dbReference>
<dbReference type="PANTHER" id="PTHR19328:SF75">
    <property type="entry name" value="ALDOSE SUGAR DEHYDROGENASE YLII"/>
    <property type="match status" value="1"/>
</dbReference>
<protein>
    <submittedName>
        <fullName evidence="3">Glucose/arabinose dehydrogenase, beta-propeller fold</fullName>
    </submittedName>
</protein>
<accession>A0A1H5V4I7</accession>
<dbReference type="Pfam" id="PF07995">
    <property type="entry name" value="GSDH"/>
    <property type="match status" value="1"/>
</dbReference>
<keyword evidence="1" id="KW-0732">Signal</keyword>
<reference evidence="3 4" key="1">
    <citation type="submission" date="2016-10" db="EMBL/GenBank/DDBJ databases">
        <authorList>
            <person name="de Groot N.N."/>
        </authorList>
    </citation>
    <scope>NUCLEOTIDE SEQUENCE [LARGE SCALE GENOMIC DNA]</scope>
    <source>
        <strain evidence="3 4">Nm13</strain>
    </source>
</reference>
<sequence length="571" mass="61925">MKLHYSVLTLLLLGIATDGLAINAIQNTAEASVNSAGNRVDDPIPEPIQKGSIRLRLKQIAAGLTAPNWAVPIPGATEHLYVSDQDRKLWRIDLTTNNKEILIDFFSSNQVPLGAFGDESYDERGFLGFAFHPQYTDNGLFYTYDSEIAINTSDFFTIPPDATADHRSVIAEWRFVSPSLNDPPAAIERVRDLLTIDQPQFNHNGGALNFGPDGMLYIALGDGGGADDRDGQNSMIGHGVDGNGQNPGNPLGSLLRIDPLGNNSSNGKYGIPADNPFVGSSAILPETYAYGFRNPFRFSFDSQTGALVLADVGQNDIEEVNLIQSGGNYGWGLKEGSFRFEPNGNDPGFVTDGTVAGNFIDPVIQYDHDEGIAIIGGFVYRGNAIPALQGKYVFGDTARTGNADGRIFYSDGSEILELDLADRDQPGFWILGFGQDGDGELYVLGNTTGTPFGTTGAVYKLVPNASFEGNLLEIPAVKVTLTSGENTIYHARLQHLPGSDPMRFELMDAETLADRFRDDSATFDQSTGALNLSFINVADTNGQIFTYSVELQQVPELSNLTFELKQFERVK</sequence>
<name>A0A1H5V4I7_9PROT</name>
<feature type="domain" description="Glucose/Sorbosone dehydrogenase" evidence="2">
    <location>
        <begin position="123"/>
        <end position="395"/>
    </location>
</feature>
<organism evidence="3 4">
    <name type="scientific">Nitrosomonas ureae</name>
    <dbReference type="NCBI Taxonomy" id="44577"/>
    <lineage>
        <taxon>Bacteria</taxon>
        <taxon>Pseudomonadati</taxon>
        <taxon>Pseudomonadota</taxon>
        <taxon>Betaproteobacteria</taxon>
        <taxon>Nitrosomonadales</taxon>
        <taxon>Nitrosomonadaceae</taxon>
        <taxon>Nitrosomonas</taxon>
    </lineage>
</organism>
<gene>
    <name evidence="3" type="ORF">SAMN05216334_1112</name>
</gene>
<feature type="chain" id="PRO_5009286792" evidence="1">
    <location>
        <begin position="22"/>
        <end position="571"/>
    </location>
</feature>
<dbReference type="OrthoDB" id="9770043at2"/>
<dbReference type="AlphaFoldDB" id="A0A1H5V4I7"/>
<dbReference type="Gene3D" id="2.120.10.30">
    <property type="entry name" value="TolB, C-terminal domain"/>
    <property type="match status" value="1"/>
</dbReference>
<proteinExistence type="predicted"/>
<dbReference type="Proteomes" id="UP000236753">
    <property type="component" value="Unassembled WGS sequence"/>
</dbReference>
<dbReference type="EMBL" id="FNUX01000011">
    <property type="protein sequence ID" value="SEF82219.1"/>
    <property type="molecule type" value="Genomic_DNA"/>
</dbReference>
<dbReference type="SUPFAM" id="SSF50952">
    <property type="entry name" value="Soluble quinoprotein glucose dehydrogenase"/>
    <property type="match status" value="1"/>
</dbReference>
<evidence type="ECO:0000259" key="2">
    <source>
        <dbReference type="Pfam" id="PF07995"/>
    </source>
</evidence>
<dbReference type="InterPro" id="IPR012938">
    <property type="entry name" value="Glc/Sorbosone_DH"/>
</dbReference>
<feature type="signal peptide" evidence="1">
    <location>
        <begin position="1"/>
        <end position="21"/>
    </location>
</feature>
<dbReference type="PANTHER" id="PTHR19328">
    <property type="entry name" value="HEDGEHOG-INTERACTING PROTEIN"/>
    <property type="match status" value="1"/>
</dbReference>
<evidence type="ECO:0000313" key="3">
    <source>
        <dbReference type="EMBL" id="SEF82219.1"/>
    </source>
</evidence>
<evidence type="ECO:0000313" key="4">
    <source>
        <dbReference type="Proteomes" id="UP000236753"/>
    </source>
</evidence>